<keyword evidence="2" id="KW-1003">Cell membrane</keyword>
<dbReference type="PANTHER" id="PTHR39087">
    <property type="entry name" value="UPF0104 MEMBRANE PROTEIN MJ1595"/>
    <property type="match status" value="1"/>
</dbReference>
<feature type="transmembrane region" description="Helical" evidence="6">
    <location>
        <begin position="308"/>
        <end position="325"/>
    </location>
</feature>
<comment type="subcellular location">
    <subcellularLocation>
        <location evidence="1">Cell membrane</location>
        <topology evidence="1">Multi-pass membrane protein</topology>
    </subcellularLocation>
</comment>
<protein>
    <submittedName>
        <fullName evidence="7">Lysylphosphatidylglycerol synthase transmembrane domain-containing protein</fullName>
    </submittedName>
</protein>
<evidence type="ECO:0000256" key="5">
    <source>
        <dbReference type="ARBA" id="ARBA00023136"/>
    </source>
</evidence>
<evidence type="ECO:0000256" key="3">
    <source>
        <dbReference type="ARBA" id="ARBA00022692"/>
    </source>
</evidence>
<dbReference type="InterPro" id="IPR022791">
    <property type="entry name" value="L-PG_synthase/AglD"/>
</dbReference>
<dbReference type="EMBL" id="JBHUOM010000048">
    <property type="protein sequence ID" value="MFD2938168.1"/>
    <property type="molecule type" value="Genomic_DNA"/>
</dbReference>
<feature type="transmembrane region" description="Helical" evidence="6">
    <location>
        <begin position="280"/>
        <end position="302"/>
    </location>
</feature>
<evidence type="ECO:0000256" key="4">
    <source>
        <dbReference type="ARBA" id="ARBA00022989"/>
    </source>
</evidence>
<accession>A0ABW6AVC7</accession>
<dbReference type="RefSeq" id="WP_381508857.1">
    <property type="nucleotide sequence ID" value="NZ_JBHUOM010000048.1"/>
</dbReference>
<keyword evidence="4 6" id="KW-1133">Transmembrane helix</keyword>
<feature type="transmembrane region" description="Helical" evidence="6">
    <location>
        <begin position="126"/>
        <end position="148"/>
    </location>
</feature>
<name>A0ABW6AVC7_9BACT</name>
<evidence type="ECO:0000313" key="7">
    <source>
        <dbReference type="EMBL" id="MFD2938168.1"/>
    </source>
</evidence>
<gene>
    <name evidence="7" type="ORF">ACFS25_30670</name>
</gene>
<feature type="transmembrane region" description="Helical" evidence="6">
    <location>
        <begin position="249"/>
        <end position="268"/>
    </location>
</feature>
<feature type="transmembrane region" description="Helical" evidence="6">
    <location>
        <begin position="74"/>
        <end position="91"/>
    </location>
</feature>
<feature type="transmembrane region" description="Helical" evidence="6">
    <location>
        <begin position="160"/>
        <end position="181"/>
    </location>
</feature>
<evidence type="ECO:0000313" key="8">
    <source>
        <dbReference type="Proteomes" id="UP001597512"/>
    </source>
</evidence>
<keyword evidence="5 6" id="KW-0472">Membrane</keyword>
<proteinExistence type="predicted"/>
<dbReference type="Proteomes" id="UP001597512">
    <property type="component" value="Unassembled WGS sequence"/>
</dbReference>
<keyword evidence="3 6" id="KW-0812">Transmembrane</keyword>
<organism evidence="7 8">
    <name type="scientific">Spirosoma flavum</name>
    <dbReference type="NCBI Taxonomy" id="2048557"/>
    <lineage>
        <taxon>Bacteria</taxon>
        <taxon>Pseudomonadati</taxon>
        <taxon>Bacteroidota</taxon>
        <taxon>Cytophagia</taxon>
        <taxon>Cytophagales</taxon>
        <taxon>Cytophagaceae</taxon>
        <taxon>Spirosoma</taxon>
    </lineage>
</organism>
<feature type="transmembrane region" description="Helical" evidence="6">
    <location>
        <begin position="218"/>
        <end position="243"/>
    </location>
</feature>
<dbReference type="Pfam" id="PF03706">
    <property type="entry name" value="LPG_synthase_TM"/>
    <property type="match status" value="1"/>
</dbReference>
<dbReference type="NCBIfam" id="TIGR00374">
    <property type="entry name" value="flippase-like domain"/>
    <property type="match status" value="1"/>
</dbReference>
<dbReference type="PANTHER" id="PTHR39087:SF2">
    <property type="entry name" value="UPF0104 MEMBRANE PROTEIN MJ1595"/>
    <property type="match status" value="1"/>
</dbReference>
<evidence type="ECO:0000256" key="2">
    <source>
        <dbReference type="ARBA" id="ARBA00022475"/>
    </source>
</evidence>
<keyword evidence="8" id="KW-1185">Reference proteome</keyword>
<sequence>MFEKKGYNIIIIVASIGLLYLALRGIPLSDIWATIRTADSQLVALAFVLLLGHYTLRALRWQLVVSMMGYSVPFYHLLIALLSGNLANLVVPGTGELTRCGTLQKTDGVPISYGLSSVVAERSYDLLMMAFGIGLTALVEPGLLGRLWATLNHSSLFDRFANVTTLLIIAVSLLLLVGIMVKILAKKSSTWIIIVDKAKRFGRQFIGGLTSVNQSSKLIYFILYTLVLWLVGILTYYIILLALPISRDITLGGLLTFYSFVSISGIAAPTQGGVGSFHIAAAYALSLYGLTYPQAVIVASFIHAVQMAANLLLNVLGVGALSLLIKRLANSQPVLHENQ</sequence>
<feature type="transmembrane region" description="Helical" evidence="6">
    <location>
        <begin position="6"/>
        <end position="23"/>
    </location>
</feature>
<evidence type="ECO:0000256" key="6">
    <source>
        <dbReference type="SAM" id="Phobius"/>
    </source>
</evidence>
<comment type="caution">
    <text evidence="7">The sequence shown here is derived from an EMBL/GenBank/DDBJ whole genome shotgun (WGS) entry which is preliminary data.</text>
</comment>
<evidence type="ECO:0000256" key="1">
    <source>
        <dbReference type="ARBA" id="ARBA00004651"/>
    </source>
</evidence>
<feature type="transmembrane region" description="Helical" evidence="6">
    <location>
        <begin position="35"/>
        <end position="54"/>
    </location>
</feature>
<reference evidence="8" key="1">
    <citation type="journal article" date="2019" name="Int. J. Syst. Evol. Microbiol.">
        <title>The Global Catalogue of Microorganisms (GCM) 10K type strain sequencing project: providing services to taxonomists for standard genome sequencing and annotation.</title>
        <authorList>
            <consortium name="The Broad Institute Genomics Platform"/>
            <consortium name="The Broad Institute Genome Sequencing Center for Infectious Disease"/>
            <person name="Wu L."/>
            <person name="Ma J."/>
        </authorList>
    </citation>
    <scope>NUCLEOTIDE SEQUENCE [LARGE SCALE GENOMIC DNA]</scope>
    <source>
        <strain evidence="8">KCTC 52490</strain>
    </source>
</reference>